<dbReference type="AlphaFoldDB" id="A0AAE0WPD6"/>
<evidence type="ECO:0000313" key="4">
    <source>
        <dbReference type="Proteomes" id="UP001274830"/>
    </source>
</evidence>
<evidence type="ECO:0000256" key="1">
    <source>
        <dbReference type="SAM" id="SignalP"/>
    </source>
</evidence>
<dbReference type="Gene3D" id="3.30.920.50">
    <property type="entry name" value="Beta-1,3-glucanase, C-terminal domain"/>
    <property type="match status" value="1"/>
</dbReference>
<feature type="chain" id="PRO_5042055223" description="GH64 domain-containing protein" evidence="1">
    <location>
        <begin position="21"/>
        <end position="398"/>
    </location>
</feature>
<dbReference type="EMBL" id="JAUTXT010000014">
    <property type="protein sequence ID" value="KAK3675525.1"/>
    <property type="molecule type" value="Genomic_DNA"/>
</dbReference>
<evidence type="ECO:0000313" key="3">
    <source>
        <dbReference type="EMBL" id="KAK3675525.1"/>
    </source>
</evidence>
<sequence length="398" mass="42480">MLSLGLVAVATATLIFCAGASPIKRDAAKGPLALVIQNNTPSSNVSVYFTARDPNGGDVFLGSNGQWTSTCAGRSGSGMQPIPATLIAYRLKQAGSVTPITLPRGMVSGRMYTSINGLDFFTVDGCGLVQPYFQDQGSANYVKNWGFLEFTLTQTDLWVNPTSIDFVGLAHGFVVETPKGNMTTMGMAHGAVQTVCDRMHNITKQTGDLAWSSLCLSSNGIPVRVVGPEHHDDPKALASYWQSYVDAVWTKYRNQPLHVDTQGASGIVDCQVRGDIMFCDNEQFAKPNSSDIWGCASGTFANAGSGKHIALAARISAAFHRGTLLLDGGDKQPFKNADLFYSDKTVNHYAKAVHDVVSDGRLYAFPYDDVNAYAVDASGTISSGDVTRLFIGVGGPVH</sequence>
<accession>A0AAE0WPD6</accession>
<protein>
    <recommendedName>
        <fullName evidence="2">GH64 domain-containing protein</fullName>
    </recommendedName>
</protein>
<evidence type="ECO:0000259" key="2">
    <source>
        <dbReference type="PROSITE" id="PS52006"/>
    </source>
</evidence>
<dbReference type="PROSITE" id="PS52006">
    <property type="entry name" value="GH64"/>
    <property type="match status" value="1"/>
</dbReference>
<keyword evidence="1" id="KW-0732">Signal</keyword>
<dbReference type="Proteomes" id="UP001274830">
    <property type="component" value="Unassembled WGS sequence"/>
</dbReference>
<dbReference type="InterPro" id="IPR032477">
    <property type="entry name" value="Glyco_hydro_64"/>
</dbReference>
<reference evidence="3" key="1">
    <citation type="submission" date="2023-07" db="EMBL/GenBank/DDBJ databases">
        <title>Black Yeasts Isolated from many extreme environments.</title>
        <authorList>
            <person name="Coleine C."/>
            <person name="Stajich J.E."/>
            <person name="Selbmann L."/>
        </authorList>
    </citation>
    <scope>NUCLEOTIDE SEQUENCE</scope>
    <source>
        <strain evidence="3">CCFEE 5485</strain>
    </source>
</reference>
<gene>
    <name evidence="3" type="ORF">LTR78_004608</name>
</gene>
<organism evidence="3 4">
    <name type="scientific">Recurvomyces mirabilis</name>
    <dbReference type="NCBI Taxonomy" id="574656"/>
    <lineage>
        <taxon>Eukaryota</taxon>
        <taxon>Fungi</taxon>
        <taxon>Dikarya</taxon>
        <taxon>Ascomycota</taxon>
        <taxon>Pezizomycotina</taxon>
        <taxon>Dothideomycetes</taxon>
        <taxon>Dothideomycetidae</taxon>
        <taxon>Mycosphaerellales</taxon>
        <taxon>Teratosphaeriaceae</taxon>
        <taxon>Recurvomyces</taxon>
    </lineage>
</organism>
<proteinExistence type="predicted"/>
<dbReference type="Gene3D" id="2.60.110.10">
    <property type="entry name" value="Thaumatin"/>
    <property type="match status" value="1"/>
</dbReference>
<dbReference type="Pfam" id="PF16483">
    <property type="entry name" value="Glyco_hydro_64"/>
    <property type="match status" value="1"/>
</dbReference>
<dbReference type="InterPro" id="IPR037176">
    <property type="entry name" value="Osmotin/thaumatin-like_sf"/>
</dbReference>
<dbReference type="InterPro" id="IPR042517">
    <property type="entry name" value="Glyco_hydro_64_N_2"/>
</dbReference>
<feature type="signal peptide" evidence="1">
    <location>
        <begin position="1"/>
        <end position="20"/>
    </location>
</feature>
<keyword evidence="4" id="KW-1185">Reference proteome</keyword>
<dbReference type="PANTHER" id="PTHR38165">
    <property type="match status" value="1"/>
</dbReference>
<comment type="caution">
    <text evidence="3">The sequence shown here is derived from an EMBL/GenBank/DDBJ whole genome shotgun (WGS) entry which is preliminary data.</text>
</comment>
<name>A0AAE0WPD6_9PEZI</name>
<feature type="domain" description="GH64" evidence="2">
    <location>
        <begin position="7"/>
        <end position="391"/>
    </location>
</feature>
<dbReference type="PANTHER" id="PTHR38165:SF1">
    <property type="entry name" value="GLUCANASE B"/>
    <property type="match status" value="1"/>
</dbReference>
<dbReference type="InterPro" id="IPR037398">
    <property type="entry name" value="Glyco_hydro_64_fam"/>
</dbReference>